<keyword evidence="5 7" id="KW-0687">Ribonucleoprotein</keyword>
<keyword evidence="4 7" id="KW-0689">Ribosomal protein</keyword>
<evidence type="ECO:0000256" key="1">
    <source>
        <dbReference type="ARBA" id="ARBA00007116"/>
    </source>
</evidence>
<dbReference type="GO" id="GO:0006412">
    <property type="term" value="P:translation"/>
    <property type="evidence" value="ECO:0007669"/>
    <property type="project" value="UniProtKB-UniRule"/>
</dbReference>
<name>A0A7C6EBL0_UNCW3</name>
<dbReference type="FunFam" id="3.30.420.100:FF:000001">
    <property type="entry name" value="50S ribosomal protein L18"/>
    <property type="match status" value="1"/>
</dbReference>
<evidence type="ECO:0000256" key="6">
    <source>
        <dbReference type="ARBA" id="ARBA00035197"/>
    </source>
</evidence>
<sequence length="116" mass="13326">MIKDRWKRRHLRIRKRIFGTPERLRVCVRRSNKHIYAMLVDDTKNKVLTCVSSLTLALSKDKKPTKTAIAKEVGILLAQKAKALGFKKVVFDRAGYKYHGRVKAVCEGLRETGLEC</sequence>
<comment type="function">
    <text evidence="7">This is one of the proteins that bind and probably mediate the attachment of the 5S RNA into the large ribosomal subunit, where it forms part of the central protuberance.</text>
</comment>
<gene>
    <name evidence="7" type="primary">rplR</name>
    <name evidence="8" type="ORF">ENW73_09150</name>
</gene>
<dbReference type="NCBIfam" id="TIGR00060">
    <property type="entry name" value="L18_bact"/>
    <property type="match status" value="1"/>
</dbReference>
<accession>A0A7C6EBL0</accession>
<dbReference type="InterPro" id="IPR057268">
    <property type="entry name" value="Ribosomal_L18"/>
</dbReference>
<dbReference type="InterPro" id="IPR005484">
    <property type="entry name" value="Ribosomal_uL18_bac/plant/anim"/>
</dbReference>
<protein>
    <recommendedName>
        <fullName evidence="6 7">Large ribosomal subunit protein uL18</fullName>
    </recommendedName>
</protein>
<evidence type="ECO:0000313" key="8">
    <source>
        <dbReference type="EMBL" id="HHS52998.1"/>
    </source>
</evidence>
<evidence type="ECO:0000256" key="7">
    <source>
        <dbReference type="HAMAP-Rule" id="MF_01337"/>
    </source>
</evidence>
<dbReference type="SUPFAM" id="SSF53137">
    <property type="entry name" value="Translational machinery components"/>
    <property type="match status" value="1"/>
</dbReference>
<dbReference type="Gene3D" id="3.30.420.100">
    <property type="match status" value="1"/>
</dbReference>
<dbReference type="EMBL" id="DTLI01000218">
    <property type="protein sequence ID" value="HHS52998.1"/>
    <property type="molecule type" value="Genomic_DNA"/>
</dbReference>
<comment type="subunit">
    <text evidence="7">Part of the 50S ribosomal subunit; part of the 5S rRNA/L5/L18/L25 subcomplex. Contacts the 5S and 23S rRNAs.</text>
</comment>
<dbReference type="AlphaFoldDB" id="A0A7C6EBL0"/>
<comment type="similarity">
    <text evidence="1 7">Belongs to the universal ribosomal protein uL18 family.</text>
</comment>
<dbReference type="GO" id="GO:0022625">
    <property type="term" value="C:cytosolic large ribosomal subunit"/>
    <property type="evidence" value="ECO:0007669"/>
    <property type="project" value="TreeGrafter"/>
</dbReference>
<dbReference type="CDD" id="cd00432">
    <property type="entry name" value="Ribosomal_L18_L5e"/>
    <property type="match status" value="1"/>
</dbReference>
<proteinExistence type="inferred from homology"/>
<evidence type="ECO:0000256" key="2">
    <source>
        <dbReference type="ARBA" id="ARBA00022730"/>
    </source>
</evidence>
<dbReference type="PANTHER" id="PTHR12899:SF3">
    <property type="entry name" value="LARGE RIBOSOMAL SUBUNIT PROTEIN UL18M"/>
    <property type="match status" value="1"/>
</dbReference>
<evidence type="ECO:0000256" key="5">
    <source>
        <dbReference type="ARBA" id="ARBA00023274"/>
    </source>
</evidence>
<dbReference type="Pfam" id="PF00861">
    <property type="entry name" value="Ribosomal_L18p"/>
    <property type="match status" value="1"/>
</dbReference>
<dbReference type="InterPro" id="IPR004389">
    <property type="entry name" value="Ribosomal_uL18_bac-type"/>
</dbReference>
<reference evidence="8" key="1">
    <citation type="journal article" date="2020" name="mSystems">
        <title>Genome- and Community-Level Interaction Insights into Carbon Utilization and Element Cycling Functions of Hydrothermarchaeota in Hydrothermal Sediment.</title>
        <authorList>
            <person name="Zhou Z."/>
            <person name="Liu Y."/>
            <person name="Xu W."/>
            <person name="Pan J."/>
            <person name="Luo Z.H."/>
            <person name="Li M."/>
        </authorList>
    </citation>
    <scope>NUCLEOTIDE SEQUENCE [LARGE SCALE GENOMIC DNA]</scope>
    <source>
        <strain evidence="8">SpSt-876</strain>
    </source>
</reference>
<dbReference type="GO" id="GO:0008097">
    <property type="term" value="F:5S rRNA binding"/>
    <property type="evidence" value="ECO:0007669"/>
    <property type="project" value="TreeGrafter"/>
</dbReference>
<organism evidence="8">
    <name type="scientific">candidate division WOR-3 bacterium</name>
    <dbReference type="NCBI Taxonomy" id="2052148"/>
    <lineage>
        <taxon>Bacteria</taxon>
        <taxon>Bacteria division WOR-3</taxon>
    </lineage>
</organism>
<dbReference type="GO" id="GO:0003735">
    <property type="term" value="F:structural constituent of ribosome"/>
    <property type="evidence" value="ECO:0007669"/>
    <property type="project" value="InterPro"/>
</dbReference>
<evidence type="ECO:0000256" key="3">
    <source>
        <dbReference type="ARBA" id="ARBA00022884"/>
    </source>
</evidence>
<keyword evidence="2 7" id="KW-0699">rRNA-binding</keyword>
<keyword evidence="3 7" id="KW-0694">RNA-binding</keyword>
<dbReference type="PANTHER" id="PTHR12899">
    <property type="entry name" value="39S RIBOSOMAL PROTEIN L18, MITOCHONDRIAL"/>
    <property type="match status" value="1"/>
</dbReference>
<evidence type="ECO:0000256" key="4">
    <source>
        <dbReference type="ARBA" id="ARBA00022980"/>
    </source>
</evidence>
<comment type="caution">
    <text evidence="8">The sequence shown here is derived from an EMBL/GenBank/DDBJ whole genome shotgun (WGS) entry which is preliminary data.</text>
</comment>
<dbReference type="HAMAP" id="MF_01337_B">
    <property type="entry name" value="Ribosomal_uL18_B"/>
    <property type="match status" value="1"/>
</dbReference>